<dbReference type="InterPro" id="IPR029063">
    <property type="entry name" value="SAM-dependent_MTases_sf"/>
</dbReference>
<dbReference type="EMBL" id="BEYQ01000002">
    <property type="protein sequence ID" value="GBD51485.1"/>
    <property type="molecule type" value="Genomic_DNA"/>
</dbReference>
<dbReference type="Gene3D" id="1.20.1260.30">
    <property type="match status" value="1"/>
</dbReference>
<reference evidence="9" key="1">
    <citation type="submission" date="2017-12" db="EMBL/GenBank/DDBJ databases">
        <title>Improved Draft Genome Sequence of Microcystis aeruginosa NIES-298, a Microcystin-Producing Cyanobacterium from Lake Kasumigaura, Japan.</title>
        <authorList>
            <person name="Yamaguchi H."/>
            <person name="Suzuki S."/>
            <person name="Kawachi M."/>
        </authorList>
    </citation>
    <scope>NUCLEOTIDE SEQUENCE [LARGE SCALE GENOMIC DNA]</scope>
    <source>
        <strain evidence="9">NIES-298</strain>
    </source>
</reference>
<keyword evidence="4" id="KW-0808">Transferase</keyword>
<keyword evidence="3" id="KW-0489">Methyltransferase</keyword>
<dbReference type="SUPFAM" id="SSF53335">
    <property type="entry name" value="S-adenosyl-L-methionine-dependent methyltransferases"/>
    <property type="match status" value="1"/>
</dbReference>
<evidence type="ECO:0000256" key="5">
    <source>
        <dbReference type="ARBA" id="ARBA00022691"/>
    </source>
</evidence>
<comment type="catalytic activity">
    <reaction evidence="7">
        <text>a 2'-deoxyadenosine in DNA + S-adenosyl-L-methionine = an N(6)-methyl-2'-deoxyadenosine in DNA + S-adenosyl-L-homocysteine + H(+)</text>
        <dbReference type="Rhea" id="RHEA:15197"/>
        <dbReference type="Rhea" id="RHEA-COMP:12418"/>
        <dbReference type="Rhea" id="RHEA-COMP:12419"/>
        <dbReference type="ChEBI" id="CHEBI:15378"/>
        <dbReference type="ChEBI" id="CHEBI:57856"/>
        <dbReference type="ChEBI" id="CHEBI:59789"/>
        <dbReference type="ChEBI" id="CHEBI:90615"/>
        <dbReference type="ChEBI" id="CHEBI:90616"/>
        <dbReference type="EC" id="2.1.1.72"/>
    </reaction>
</comment>
<keyword evidence="5" id="KW-0949">S-adenosyl-L-methionine</keyword>
<dbReference type="RefSeq" id="WP_103111384.1">
    <property type="nucleotide sequence ID" value="NZ_BEIU01000009.1"/>
</dbReference>
<comment type="caution">
    <text evidence="8">The sequence shown here is derived from an EMBL/GenBank/DDBJ whole genome shotgun (WGS) entry which is preliminary data.</text>
</comment>
<keyword evidence="8" id="KW-0255">Endonuclease</keyword>
<dbReference type="GO" id="GO:0009307">
    <property type="term" value="P:DNA restriction-modification system"/>
    <property type="evidence" value="ECO:0007669"/>
    <property type="project" value="UniProtKB-KW"/>
</dbReference>
<dbReference type="AlphaFoldDB" id="A0A2H6BMS3"/>
<dbReference type="REBASE" id="259159">
    <property type="entry name" value="M.Mae298ORF5780P"/>
</dbReference>
<protein>
    <recommendedName>
        <fullName evidence="2">site-specific DNA-methyltransferase (adenine-specific)</fullName>
        <ecNumber evidence="2">2.1.1.72</ecNumber>
    </recommendedName>
</protein>
<sequence length="889" mass="102024">MKQEKITLSQLEGFLFKAADILRGKMDASEFKEFIFGMLFLKRLSDEFERKQAQLKKQYAHIPDPLLLAQLLESETSYGETFFVPPRARWHQSWRDENGQEVPPLKHLKQDIGNMLNKALAAVEDANDALAGVLKNNIDFNATKGKTKIPDQKWKDLLDHFNQPQFVLVNDNFEFPDLLGAAYEYLIKYFADSAGKKGGEFYTPAEVVRLLVQLVKPQAGHTIYDPTVGSGGFLIQSYQYVEEQGQNPQNLALYGQDSNGTVWSICNMNMILHNITRFTIENGDTLEDPLILENGQIRKFDRVLANPPFSQDYSRANLKFTNRFREFCPEKGKKADLMFVQHMIASLKPDGHMATIMPHGVLFRGGKEKLIREILIEDDLIEAIISLPPGLFYGTGIPACVLVVNKNKPEELRDKILFINADREYAEGKNQNKLRPEDIEKIDYVFTHKREYPKYSRLVDKSEIVEKHDFNLNIRRYVDNTPDPEPEDVKAHLMGGIPQAEIAAQQDTFAKFGINTNTLFRPLRPGYASFCPEIATKAAIKENLEANPDLQARISDHYTTLKNWWREARDDFAKLEGNNIMPQVRQQLLSSLKQQLIPLGVLDEFKSAGVFVNWWQQIRYDLKTIINTGWHHTLIPDQYLLAAFFQAEEAAIEELESKISAVQGELSEAVESAQEVANYEPEEEETVSAASIKKWLKDLIDDLKQSQGDSAARERQYYQQEYNVITDIENRIKLLKNTLKEQQSQLELKLRLKRVGDEEFKAETIELLEQVQNQLMGLNASKKEEKAKINALNKDKKALEIKLSYPEGLLTEIGGQLRDEEAKKLILKKLYDWVSEQLTRYLNGEKRGLVAKVENLWDKYAVSSQEMEAQREQTLGELNEFLVKLGYRD</sequence>
<dbReference type="PANTHER" id="PTHR42933:SF3">
    <property type="entry name" value="TYPE I RESTRICTION ENZYME MJAVIII METHYLASE SUBUNIT"/>
    <property type="match status" value="1"/>
</dbReference>
<proteinExistence type="inferred from homology"/>
<dbReference type="Pfam" id="PF12161">
    <property type="entry name" value="HsdM_N"/>
    <property type="match status" value="1"/>
</dbReference>
<dbReference type="GO" id="GO:0003677">
    <property type="term" value="F:DNA binding"/>
    <property type="evidence" value="ECO:0007669"/>
    <property type="project" value="InterPro"/>
</dbReference>
<dbReference type="GO" id="GO:0004519">
    <property type="term" value="F:endonuclease activity"/>
    <property type="evidence" value="ECO:0007669"/>
    <property type="project" value="UniProtKB-KW"/>
</dbReference>
<name>A0A2H6BMS3_MICAE</name>
<dbReference type="NCBIfam" id="TIGR00497">
    <property type="entry name" value="hsdM"/>
    <property type="match status" value="1"/>
</dbReference>
<dbReference type="PANTHER" id="PTHR42933">
    <property type="entry name" value="SLR6095 PROTEIN"/>
    <property type="match status" value="1"/>
</dbReference>
<dbReference type="Pfam" id="PF02384">
    <property type="entry name" value="N6_Mtase"/>
    <property type="match status" value="1"/>
</dbReference>
<dbReference type="PRINTS" id="PR00507">
    <property type="entry name" value="N12N6MTFRASE"/>
</dbReference>
<keyword evidence="8" id="KW-0378">Hydrolase</keyword>
<evidence type="ECO:0000256" key="6">
    <source>
        <dbReference type="ARBA" id="ARBA00022747"/>
    </source>
</evidence>
<dbReference type="InterPro" id="IPR004546">
    <property type="entry name" value="Restrct_endonuc_T1M"/>
</dbReference>
<gene>
    <name evidence="8" type="ORF">BGM30_05780</name>
</gene>
<dbReference type="GO" id="GO:0009007">
    <property type="term" value="F:site-specific DNA-methyltransferase (adenine-specific) activity"/>
    <property type="evidence" value="ECO:0007669"/>
    <property type="project" value="UniProtKB-EC"/>
</dbReference>
<dbReference type="GO" id="GO:0008170">
    <property type="term" value="F:N-methyltransferase activity"/>
    <property type="evidence" value="ECO:0007669"/>
    <property type="project" value="InterPro"/>
</dbReference>
<dbReference type="GO" id="GO:0032259">
    <property type="term" value="P:methylation"/>
    <property type="evidence" value="ECO:0007669"/>
    <property type="project" value="UniProtKB-KW"/>
</dbReference>
<evidence type="ECO:0000256" key="1">
    <source>
        <dbReference type="ARBA" id="ARBA00006594"/>
    </source>
</evidence>
<keyword evidence="8" id="KW-0540">Nuclease</keyword>
<dbReference type="InterPro" id="IPR038333">
    <property type="entry name" value="T1MK-like_N_sf"/>
</dbReference>
<evidence type="ECO:0000256" key="7">
    <source>
        <dbReference type="ARBA" id="ARBA00047942"/>
    </source>
</evidence>
<dbReference type="InterPro" id="IPR003356">
    <property type="entry name" value="DNA_methylase_A-5"/>
</dbReference>
<dbReference type="Proteomes" id="UP000236321">
    <property type="component" value="Unassembled WGS sequence"/>
</dbReference>
<dbReference type="InterPro" id="IPR051537">
    <property type="entry name" value="DNA_Adenine_Mtase"/>
</dbReference>
<keyword evidence="6" id="KW-0680">Restriction system</keyword>
<evidence type="ECO:0000313" key="8">
    <source>
        <dbReference type="EMBL" id="GBD51485.1"/>
    </source>
</evidence>
<dbReference type="Gene3D" id="3.40.50.150">
    <property type="entry name" value="Vaccinia Virus protein VP39"/>
    <property type="match status" value="1"/>
</dbReference>
<evidence type="ECO:0000313" key="9">
    <source>
        <dbReference type="Proteomes" id="UP000236321"/>
    </source>
</evidence>
<evidence type="ECO:0000256" key="3">
    <source>
        <dbReference type="ARBA" id="ARBA00022603"/>
    </source>
</evidence>
<organism evidence="8 9">
    <name type="scientific">Microcystis aeruginosa NIES-298</name>
    <dbReference type="NCBI Taxonomy" id="449468"/>
    <lineage>
        <taxon>Bacteria</taxon>
        <taxon>Bacillati</taxon>
        <taxon>Cyanobacteriota</taxon>
        <taxon>Cyanophyceae</taxon>
        <taxon>Oscillatoriophycideae</taxon>
        <taxon>Chroococcales</taxon>
        <taxon>Microcystaceae</taxon>
        <taxon>Microcystis</taxon>
    </lineage>
</organism>
<accession>A0A2H6BMS3</accession>
<evidence type="ECO:0000256" key="4">
    <source>
        <dbReference type="ARBA" id="ARBA00022679"/>
    </source>
</evidence>
<dbReference type="EC" id="2.1.1.72" evidence="2"/>
<comment type="similarity">
    <text evidence="1">Belongs to the N(4)/N(6)-methyltransferase family.</text>
</comment>
<evidence type="ECO:0000256" key="2">
    <source>
        <dbReference type="ARBA" id="ARBA00011900"/>
    </source>
</evidence>
<dbReference type="InterPro" id="IPR022749">
    <property type="entry name" value="D12N6_MeTrfase_N"/>
</dbReference>